<sequence>MKTKIIYISGNEVFDMADIRAAFEEVRTTLGLGRDTIMFGVPVDNDDAFVAQQPASAVAETEPVITNDTSDEPVIIDEAEPAVVSDTAEITAPVVEEVIQADTEIIAEDATVVTPEKKSTTRKPRTRKVAATSQSTETTDAPETNENEKIIPILSVLASQKNTDAPVSDNSDNNDNDVVDVDATDDDIVDTVADIDIGVDAPADAPVDTDTAAQHAAIADMITDDAPDAPIEKTLEQLLESMTPLREDIVEDAADTTDTVSDNVDDLTDAIADASDTTDATLEQLAAEFAENQDKIPTPQKNAAHSKIGKLKNILPFKKAKREDSGLMGDLFGWAGIAANDDDFTIPGFFTNAASKK</sequence>
<dbReference type="AlphaFoldDB" id="A0A9D1JVV9"/>
<reference evidence="2" key="1">
    <citation type="submission" date="2020-10" db="EMBL/GenBank/DDBJ databases">
        <authorList>
            <person name="Gilroy R."/>
        </authorList>
    </citation>
    <scope>NUCLEOTIDE SEQUENCE</scope>
    <source>
        <strain evidence="2">ChiGjej3B3-5194</strain>
    </source>
</reference>
<name>A0A9D1JVV9_9PROT</name>
<reference evidence="2" key="2">
    <citation type="journal article" date="2021" name="PeerJ">
        <title>Extensive microbial diversity within the chicken gut microbiome revealed by metagenomics and culture.</title>
        <authorList>
            <person name="Gilroy R."/>
            <person name="Ravi A."/>
            <person name="Getino M."/>
            <person name="Pursley I."/>
            <person name="Horton D.L."/>
            <person name="Alikhan N.F."/>
            <person name="Baker D."/>
            <person name="Gharbi K."/>
            <person name="Hall N."/>
            <person name="Watson M."/>
            <person name="Adriaenssens E.M."/>
            <person name="Foster-Nyarko E."/>
            <person name="Jarju S."/>
            <person name="Secka A."/>
            <person name="Antonio M."/>
            <person name="Oren A."/>
            <person name="Chaudhuri R.R."/>
            <person name="La Ragione R."/>
            <person name="Hildebrand F."/>
            <person name="Pallen M.J."/>
        </authorList>
    </citation>
    <scope>NUCLEOTIDE SEQUENCE</scope>
    <source>
        <strain evidence="2">ChiGjej3B3-5194</strain>
    </source>
</reference>
<gene>
    <name evidence="2" type="ORF">IAD02_01435</name>
</gene>
<accession>A0A9D1JVV9</accession>
<organism evidence="2 3">
    <name type="scientific">Candidatus Enterousia intestinigallinarum</name>
    <dbReference type="NCBI Taxonomy" id="2840790"/>
    <lineage>
        <taxon>Bacteria</taxon>
        <taxon>Pseudomonadati</taxon>
        <taxon>Pseudomonadota</taxon>
        <taxon>Alphaproteobacteria</taxon>
        <taxon>Candidatus Enterousia</taxon>
    </lineage>
</organism>
<dbReference type="EMBL" id="DVJI01000008">
    <property type="protein sequence ID" value="HIS70632.1"/>
    <property type="molecule type" value="Genomic_DNA"/>
</dbReference>
<comment type="caution">
    <text evidence="2">The sequence shown here is derived from an EMBL/GenBank/DDBJ whole genome shotgun (WGS) entry which is preliminary data.</text>
</comment>
<feature type="compositionally biased region" description="Polar residues" evidence="1">
    <location>
        <begin position="131"/>
        <end position="144"/>
    </location>
</feature>
<evidence type="ECO:0000313" key="2">
    <source>
        <dbReference type="EMBL" id="HIS70632.1"/>
    </source>
</evidence>
<feature type="region of interest" description="Disordered" evidence="1">
    <location>
        <begin position="114"/>
        <end position="149"/>
    </location>
</feature>
<feature type="compositionally biased region" description="Acidic residues" evidence="1">
    <location>
        <begin position="172"/>
        <end position="181"/>
    </location>
</feature>
<evidence type="ECO:0000256" key="1">
    <source>
        <dbReference type="SAM" id="MobiDB-lite"/>
    </source>
</evidence>
<protein>
    <submittedName>
        <fullName evidence="2">Uncharacterized protein</fullName>
    </submittedName>
</protein>
<dbReference type="Proteomes" id="UP000886742">
    <property type="component" value="Unassembled WGS sequence"/>
</dbReference>
<evidence type="ECO:0000313" key="3">
    <source>
        <dbReference type="Proteomes" id="UP000886742"/>
    </source>
</evidence>
<feature type="region of interest" description="Disordered" evidence="1">
    <location>
        <begin position="162"/>
        <end position="181"/>
    </location>
</feature>
<proteinExistence type="predicted"/>